<keyword evidence="1" id="KW-0812">Transmembrane</keyword>
<organism evidence="2 3">
    <name type="scientific">Steinernema glaseri</name>
    <dbReference type="NCBI Taxonomy" id="37863"/>
    <lineage>
        <taxon>Eukaryota</taxon>
        <taxon>Metazoa</taxon>
        <taxon>Ecdysozoa</taxon>
        <taxon>Nematoda</taxon>
        <taxon>Chromadorea</taxon>
        <taxon>Rhabditida</taxon>
        <taxon>Tylenchina</taxon>
        <taxon>Panagrolaimomorpha</taxon>
        <taxon>Strongyloidoidea</taxon>
        <taxon>Steinernematidae</taxon>
        <taxon>Steinernema</taxon>
    </lineage>
</organism>
<keyword evidence="2" id="KW-1185">Reference proteome</keyword>
<dbReference type="WBParaSite" id="L893_g13851.t3">
    <property type="protein sequence ID" value="L893_g13851.t3"/>
    <property type="gene ID" value="L893_g13851"/>
</dbReference>
<evidence type="ECO:0000313" key="3">
    <source>
        <dbReference type="WBParaSite" id="L893_g13851.t3"/>
    </source>
</evidence>
<feature type="transmembrane region" description="Helical" evidence="1">
    <location>
        <begin position="39"/>
        <end position="58"/>
    </location>
</feature>
<dbReference type="Proteomes" id="UP000095287">
    <property type="component" value="Unplaced"/>
</dbReference>
<reference evidence="3" key="1">
    <citation type="submission" date="2016-11" db="UniProtKB">
        <authorList>
            <consortium name="WormBaseParasite"/>
        </authorList>
    </citation>
    <scope>IDENTIFICATION</scope>
</reference>
<sequence length="126" mass="14398">MSADNAPAKRAPGEIIFDPNHEMYWAPAMCRLVHYRHGAIVAGFVEVGLLSMVVATIISKLCRLCIHYDNSMSRLLALGERHHERRLCHVASLCLVWRVHNHRHHDHWHLPREAVLLRPGTHVPAV</sequence>
<evidence type="ECO:0000313" key="2">
    <source>
        <dbReference type="Proteomes" id="UP000095287"/>
    </source>
</evidence>
<evidence type="ECO:0000256" key="1">
    <source>
        <dbReference type="SAM" id="Phobius"/>
    </source>
</evidence>
<keyword evidence="1" id="KW-0472">Membrane</keyword>
<proteinExistence type="predicted"/>
<accession>A0A1I7Y9H9</accession>
<dbReference type="AlphaFoldDB" id="A0A1I7Y9H9"/>
<protein>
    <submittedName>
        <fullName evidence="3">Polyprotein</fullName>
    </submittedName>
</protein>
<name>A0A1I7Y9H9_9BILA</name>
<keyword evidence="1" id="KW-1133">Transmembrane helix</keyword>